<reference evidence="2 3" key="1">
    <citation type="submission" date="2017-07" db="EMBL/GenBank/DDBJ databases">
        <title>Virgibacillus sp. LM2416.</title>
        <authorList>
            <person name="Tak E.J."/>
            <person name="Bae J.-W."/>
        </authorList>
    </citation>
    <scope>NUCLEOTIDE SEQUENCE [LARGE SCALE GENOMIC DNA]</scope>
    <source>
        <strain evidence="2 3">LM2416</strain>
    </source>
</reference>
<keyword evidence="1" id="KW-1133">Transmembrane helix</keyword>
<feature type="transmembrane region" description="Helical" evidence="1">
    <location>
        <begin position="75"/>
        <end position="99"/>
    </location>
</feature>
<evidence type="ECO:0008006" key="4">
    <source>
        <dbReference type="Google" id="ProtNLM"/>
    </source>
</evidence>
<evidence type="ECO:0000256" key="1">
    <source>
        <dbReference type="SAM" id="Phobius"/>
    </source>
</evidence>
<dbReference type="AlphaFoldDB" id="A0A220U0E2"/>
<proteinExistence type="predicted"/>
<gene>
    <name evidence="2" type="ORF">CFK37_05110</name>
</gene>
<dbReference type="KEGG" id="vil:CFK37_05110"/>
<dbReference type="Proteomes" id="UP000198312">
    <property type="component" value="Chromosome"/>
</dbReference>
<feature type="transmembrane region" description="Helical" evidence="1">
    <location>
        <begin position="30"/>
        <end position="48"/>
    </location>
</feature>
<feature type="transmembrane region" description="Helical" evidence="1">
    <location>
        <begin position="111"/>
        <end position="132"/>
    </location>
</feature>
<accession>A0A220U0E2</accession>
<keyword evidence="1" id="KW-0472">Membrane</keyword>
<sequence length="224" mass="26428">MMYHFNLIKFFFPVDDHLFRIQKAEKIANIWKLSVLLVLVSAVIYGWMGSLGMGTDLISKGAVELSVFQYQQSKLWFVFGRIGFGIVMALFFLFVPALIFHLLTDIPYQKLVIMQQIVLLVMLIERVIWIPLFVNFGLDWYVSPLSFGIIVSYLTEAEWPVFFFGAVTLFQLWIIWFQIRYLSYLSTIKKSWIYINVISLHIFYWLIVAFLAYFDRFMIGGWFG</sequence>
<protein>
    <recommendedName>
        <fullName evidence="4">Yip1 domain-containing protein</fullName>
    </recommendedName>
</protein>
<keyword evidence="1" id="KW-0812">Transmembrane</keyword>
<dbReference type="OrthoDB" id="2455856at2"/>
<keyword evidence="3" id="KW-1185">Reference proteome</keyword>
<dbReference type="RefSeq" id="WP_089060864.1">
    <property type="nucleotide sequence ID" value="NZ_CP022315.1"/>
</dbReference>
<dbReference type="EMBL" id="CP022315">
    <property type="protein sequence ID" value="ASK61587.1"/>
    <property type="molecule type" value="Genomic_DNA"/>
</dbReference>
<feature type="transmembrane region" description="Helical" evidence="1">
    <location>
        <begin position="161"/>
        <end position="179"/>
    </location>
</feature>
<name>A0A220U0E2_9BACI</name>
<evidence type="ECO:0000313" key="2">
    <source>
        <dbReference type="EMBL" id="ASK61587.1"/>
    </source>
</evidence>
<evidence type="ECO:0000313" key="3">
    <source>
        <dbReference type="Proteomes" id="UP000198312"/>
    </source>
</evidence>
<organism evidence="2 3">
    <name type="scientific">Virgibacillus phasianinus</name>
    <dbReference type="NCBI Taxonomy" id="2017483"/>
    <lineage>
        <taxon>Bacteria</taxon>
        <taxon>Bacillati</taxon>
        <taxon>Bacillota</taxon>
        <taxon>Bacilli</taxon>
        <taxon>Bacillales</taxon>
        <taxon>Bacillaceae</taxon>
        <taxon>Virgibacillus</taxon>
    </lineage>
</organism>
<feature type="transmembrane region" description="Helical" evidence="1">
    <location>
        <begin position="191"/>
        <end position="214"/>
    </location>
</feature>